<dbReference type="PROSITE" id="PS50931">
    <property type="entry name" value="HTH_LYSR"/>
    <property type="match status" value="1"/>
</dbReference>
<dbReference type="AlphaFoldDB" id="A0A3S0PD13"/>
<sequence length="300" mass="32893">MRKVGIVELEAAIAVARRRSFRAASADVGLSPTVLSQTIAGLEDRLGVRLFNRTTRSVSLTPAGEQFLAEIEPAVGAIHHAMETVNSHRDKPAGTLRINSSVGAARRVLSPIILQFVRLYPEMHVDLVTEDRLIDIVAEGFDAGIRPGDTVPGDMIAIPIQSIEGFTVVGSPAYFEGRALPETPQDLLDHTCIRARMPSGSMYRWEFEQDGRIITLDVPGQVTLDDAGLMLEAVLAGAGLAYMAEWWVSESIREGKLHRVLDGFTPSSAGLCLYYSRHRYQPAGLRALVSFIEEVRNKRT</sequence>
<dbReference type="PANTHER" id="PTHR30537:SF5">
    <property type="entry name" value="HTH-TYPE TRANSCRIPTIONAL ACTIVATOR TTDR-RELATED"/>
    <property type="match status" value="1"/>
</dbReference>
<dbReference type="OrthoDB" id="9810065at2"/>
<dbReference type="InterPro" id="IPR036390">
    <property type="entry name" value="WH_DNA-bd_sf"/>
</dbReference>
<dbReference type="Pfam" id="PF03466">
    <property type="entry name" value="LysR_substrate"/>
    <property type="match status" value="1"/>
</dbReference>
<keyword evidence="4" id="KW-0804">Transcription</keyword>
<dbReference type="EMBL" id="RYZR01000003">
    <property type="protein sequence ID" value="RUL65739.1"/>
    <property type="molecule type" value="Genomic_DNA"/>
</dbReference>
<protein>
    <submittedName>
        <fullName evidence="6">LysR family transcriptional regulator</fullName>
    </submittedName>
</protein>
<name>A0A3S0PD13_9GAMM</name>
<organism evidence="6 7">
    <name type="scientific">Dyella dinghuensis</name>
    <dbReference type="NCBI Taxonomy" id="1920169"/>
    <lineage>
        <taxon>Bacteria</taxon>
        <taxon>Pseudomonadati</taxon>
        <taxon>Pseudomonadota</taxon>
        <taxon>Gammaproteobacteria</taxon>
        <taxon>Lysobacterales</taxon>
        <taxon>Rhodanobacteraceae</taxon>
        <taxon>Dyella</taxon>
    </lineage>
</organism>
<evidence type="ECO:0000259" key="5">
    <source>
        <dbReference type="PROSITE" id="PS50931"/>
    </source>
</evidence>
<dbReference type="Gene3D" id="3.40.190.290">
    <property type="match status" value="1"/>
</dbReference>
<dbReference type="GO" id="GO:0003700">
    <property type="term" value="F:DNA-binding transcription factor activity"/>
    <property type="evidence" value="ECO:0007669"/>
    <property type="project" value="InterPro"/>
</dbReference>
<feature type="domain" description="HTH lysR-type" evidence="5">
    <location>
        <begin position="9"/>
        <end position="61"/>
    </location>
</feature>
<comment type="caution">
    <text evidence="6">The sequence shown here is derived from an EMBL/GenBank/DDBJ whole genome shotgun (WGS) entry which is preliminary data.</text>
</comment>
<evidence type="ECO:0000256" key="3">
    <source>
        <dbReference type="ARBA" id="ARBA00023125"/>
    </source>
</evidence>
<proteinExistence type="inferred from homology"/>
<comment type="similarity">
    <text evidence="1">Belongs to the LysR transcriptional regulatory family.</text>
</comment>
<dbReference type="InterPro" id="IPR058163">
    <property type="entry name" value="LysR-type_TF_proteobact-type"/>
</dbReference>
<reference evidence="6 7" key="1">
    <citation type="submission" date="2018-12" db="EMBL/GenBank/DDBJ databases">
        <title>Dyella dinghuensis sp. nov. DHOA06 and Dyella choica sp. nov. 4M-K27, isolated from forest soil.</title>
        <authorList>
            <person name="Qiu L.-H."/>
            <person name="Gao Z.-H."/>
        </authorList>
    </citation>
    <scope>NUCLEOTIDE SEQUENCE [LARGE SCALE GENOMIC DNA]</scope>
    <source>
        <strain evidence="6 7">DHOA06</strain>
    </source>
</reference>
<evidence type="ECO:0000313" key="6">
    <source>
        <dbReference type="EMBL" id="RUL65739.1"/>
    </source>
</evidence>
<dbReference type="SUPFAM" id="SSF53850">
    <property type="entry name" value="Periplasmic binding protein-like II"/>
    <property type="match status" value="1"/>
</dbReference>
<dbReference type="PANTHER" id="PTHR30537">
    <property type="entry name" value="HTH-TYPE TRANSCRIPTIONAL REGULATOR"/>
    <property type="match status" value="1"/>
</dbReference>
<keyword evidence="7" id="KW-1185">Reference proteome</keyword>
<dbReference type="Proteomes" id="UP000267077">
    <property type="component" value="Unassembled WGS sequence"/>
</dbReference>
<keyword evidence="2" id="KW-0805">Transcription regulation</keyword>
<dbReference type="RefSeq" id="WP_126672370.1">
    <property type="nucleotide sequence ID" value="NZ_RYZR01000003.1"/>
</dbReference>
<dbReference type="Gene3D" id="1.10.10.10">
    <property type="entry name" value="Winged helix-like DNA-binding domain superfamily/Winged helix DNA-binding domain"/>
    <property type="match status" value="1"/>
</dbReference>
<dbReference type="GO" id="GO:0003677">
    <property type="term" value="F:DNA binding"/>
    <property type="evidence" value="ECO:0007669"/>
    <property type="project" value="UniProtKB-KW"/>
</dbReference>
<dbReference type="InterPro" id="IPR005119">
    <property type="entry name" value="LysR_subst-bd"/>
</dbReference>
<evidence type="ECO:0000256" key="2">
    <source>
        <dbReference type="ARBA" id="ARBA00023015"/>
    </source>
</evidence>
<evidence type="ECO:0000256" key="1">
    <source>
        <dbReference type="ARBA" id="ARBA00009437"/>
    </source>
</evidence>
<evidence type="ECO:0000313" key="7">
    <source>
        <dbReference type="Proteomes" id="UP000267077"/>
    </source>
</evidence>
<accession>A0A3S0PD13</accession>
<gene>
    <name evidence="6" type="ORF">EKH79_03240</name>
</gene>
<dbReference type="InterPro" id="IPR036388">
    <property type="entry name" value="WH-like_DNA-bd_sf"/>
</dbReference>
<dbReference type="CDD" id="cd08474">
    <property type="entry name" value="PBP2_CrgA_like_5"/>
    <property type="match status" value="1"/>
</dbReference>
<keyword evidence="3" id="KW-0238">DNA-binding</keyword>
<dbReference type="Pfam" id="PF00126">
    <property type="entry name" value="HTH_1"/>
    <property type="match status" value="1"/>
</dbReference>
<dbReference type="InterPro" id="IPR000847">
    <property type="entry name" value="LysR_HTH_N"/>
</dbReference>
<evidence type="ECO:0000256" key="4">
    <source>
        <dbReference type="ARBA" id="ARBA00023163"/>
    </source>
</evidence>
<dbReference type="SUPFAM" id="SSF46785">
    <property type="entry name" value="Winged helix' DNA-binding domain"/>
    <property type="match status" value="1"/>
</dbReference>
<dbReference type="FunFam" id="1.10.10.10:FF:000001">
    <property type="entry name" value="LysR family transcriptional regulator"/>
    <property type="match status" value="1"/>
</dbReference>